<dbReference type="EMBL" id="JACHEA010000001">
    <property type="protein sequence ID" value="MBB5341486.1"/>
    <property type="molecule type" value="Genomic_DNA"/>
</dbReference>
<dbReference type="Proteomes" id="UP000569005">
    <property type="component" value="Unassembled WGS sequence"/>
</dbReference>
<gene>
    <name evidence="1" type="ORF">HDF13_003819</name>
</gene>
<evidence type="ECO:0000313" key="2">
    <source>
        <dbReference type="Proteomes" id="UP000569005"/>
    </source>
</evidence>
<keyword evidence="2" id="KW-1185">Reference proteome</keyword>
<name>A0ACC5P432_9BACT</name>
<proteinExistence type="predicted"/>
<sequence length="236" mass="26100">MGRADRIPKRHPLPFPSSDSKRILNFCTPMTCFAITRRHLDPESPRLAANIWLEIYALGCGWMVARKVWASPASTAALALGGLGLANHAPFPNAQRIIGSSVRTLSNQLQSRHSTNGKEPIRKSVGREIGRLKLNHRVPAIPEDQQPSIDGCSQPRCKSPDIFSSRQVRRYLPTQARRLGPQLCPEMKLAKENSILWGFPLISAAANCYCEIYRQNGGGGSPERTALPARFPAIRD</sequence>
<protein>
    <submittedName>
        <fullName evidence="1">Uncharacterized protein</fullName>
    </submittedName>
</protein>
<organism evidence="1 2">
    <name type="scientific">Tunturiibacter gelidiferens</name>
    <dbReference type="NCBI Taxonomy" id="3069689"/>
    <lineage>
        <taxon>Bacteria</taxon>
        <taxon>Pseudomonadati</taxon>
        <taxon>Acidobacteriota</taxon>
        <taxon>Terriglobia</taxon>
        <taxon>Terriglobales</taxon>
        <taxon>Acidobacteriaceae</taxon>
        <taxon>Tunturiibacter</taxon>
    </lineage>
</organism>
<accession>A0ACC5P432</accession>
<evidence type="ECO:0000313" key="1">
    <source>
        <dbReference type="EMBL" id="MBB5341486.1"/>
    </source>
</evidence>
<comment type="caution">
    <text evidence="1">The sequence shown here is derived from an EMBL/GenBank/DDBJ whole genome shotgun (WGS) entry which is preliminary data.</text>
</comment>
<reference evidence="1" key="1">
    <citation type="submission" date="2020-08" db="EMBL/GenBank/DDBJ databases">
        <title>Genomic Encyclopedia of Type Strains, Phase IV (KMG-V): Genome sequencing to study the core and pangenomes of soil and plant-associated prokaryotes.</title>
        <authorList>
            <person name="Whitman W."/>
        </authorList>
    </citation>
    <scope>NUCLEOTIDE SEQUENCE</scope>
    <source>
        <strain evidence="1">M8UP15</strain>
    </source>
</reference>